<dbReference type="InParanoid" id="L5KBK0"/>
<organism evidence="2 3">
    <name type="scientific">Pteropus alecto</name>
    <name type="common">Black flying fox</name>
    <dbReference type="NCBI Taxonomy" id="9402"/>
    <lineage>
        <taxon>Eukaryota</taxon>
        <taxon>Metazoa</taxon>
        <taxon>Chordata</taxon>
        <taxon>Craniata</taxon>
        <taxon>Vertebrata</taxon>
        <taxon>Euteleostomi</taxon>
        <taxon>Mammalia</taxon>
        <taxon>Eutheria</taxon>
        <taxon>Laurasiatheria</taxon>
        <taxon>Chiroptera</taxon>
        <taxon>Yinpterochiroptera</taxon>
        <taxon>Pteropodoidea</taxon>
        <taxon>Pteropodidae</taxon>
        <taxon>Pteropodinae</taxon>
        <taxon>Pteropus</taxon>
    </lineage>
</organism>
<reference evidence="3" key="1">
    <citation type="journal article" date="2013" name="Science">
        <title>Comparative analysis of bat genomes provides insight into the evolution of flight and immunity.</title>
        <authorList>
            <person name="Zhang G."/>
            <person name="Cowled C."/>
            <person name="Shi Z."/>
            <person name="Huang Z."/>
            <person name="Bishop-Lilly K.A."/>
            <person name="Fang X."/>
            <person name="Wynne J.W."/>
            <person name="Xiong Z."/>
            <person name="Baker M.L."/>
            <person name="Zhao W."/>
            <person name="Tachedjian M."/>
            <person name="Zhu Y."/>
            <person name="Zhou P."/>
            <person name="Jiang X."/>
            <person name="Ng J."/>
            <person name="Yang L."/>
            <person name="Wu L."/>
            <person name="Xiao J."/>
            <person name="Feng Y."/>
            <person name="Chen Y."/>
            <person name="Sun X."/>
            <person name="Zhang Y."/>
            <person name="Marsh G.A."/>
            <person name="Crameri G."/>
            <person name="Broder C.C."/>
            <person name="Frey K.G."/>
            <person name="Wang L.F."/>
            <person name="Wang J."/>
        </authorList>
    </citation>
    <scope>NUCLEOTIDE SEQUENCE [LARGE SCALE GENOMIC DNA]</scope>
</reference>
<dbReference type="EMBL" id="KB030861">
    <property type="protein sequence ID" value="ELK08890.1"/>
    <property type="molecule type" value="Genomic_DNA"/>
</dbReference>
<evidence type="ECO:0000256" key="1">
    <source>
        <dbReference type="SAM" id="MobiDB-lite"/>
    </source>
</evidence>
<dbReference type="AlphaFoldDB" id="L5KBK0"/>
<proteinExistence type="predicted"/>
<sequence length="72" mass="7717">MPDVPPLEPAKDKGERAESPSGTAAHGDATTVIVSFANPFLWSFSDINQINVGITFQGSRSIPALQTKEPYD</sequence>
<name>L5KBK0_PTEAL</name>
<evidence type="ECO:0000313" key="2">
    <source>
        <dbReference type="EMBL" id="ELK08890.1"/>
    </source>
</evidence>
<dbReference type="Proteomes" id="UP000010552">
    <property type="component" value="Unassembled WGS sequence"/>
</dbReference>
<gene>
    <name evidence="2" type="ORF">PAL_GLEAN10012132</name>
</gene>
<accession>L5KBK0</accession>
<feature type="compositionally biased region" description="Basic and acidic residues" evidence="1">
    <location>
        <begin position="9"/>
        <end position="18"/>
    </location>
</feature>
<feature type="region of interest" description="Disordered" evidence="1">
    <location>
        <begin position="1"/>
        <end position="27"/>
    </location>
</feature>
<protein>
    <submittedName>
        <fullName evidence="2">Uncharacterized protein</fullName>
    </submittedName>
</protein>
<evidence type="ECO:0000313" key="3">
    <source>
        <dbReference type="Proteomes" id="UP000010552"/>
    </source>
</evidence>
<keyword evidence="3" id="KW-1185">Reference proteome</keyword>